<feature type="domain" description="Photosynthesis system II assembly factor Ycf48/Hcf136-like" evidence="3">
    <location>
        <begin position="51"/>
        <end position="100"/>
    </location>
</feature>
<dbReference type="Gene3D" id="2.130.10.10">
    <property type="entry name" value="YVTN repeat-like/Quinoprotein amine dehydrogenase"/>
    <property type="match status" value="1"/>
</dbReference>
<evidence type="ECO:0000313" key="5">
    <source>
        <dbReference type="Proteomes" id="UP001156641"/>
    </source>
</evidence>
<dbReference type="EMBL" id="BSOS01000043">
    <property type="protein sequence ID" value="GLR66959.1"/>
    <property type="molecule type" value="Genomic_DNA"/>
</dbReference>
<dbReference type="InterPro" id="IPR015943">
    <property type="entry name" value="WD40/YVTN_repeat-like_dom_sf"/>
</dbReference>
<dbReference type="Pfam" id="PF14870">
    <property type="entry name" value="PSII_BNR"/>
    <property type="match status" value="1"/>
</dbReference>
<evidence type="ECO:0000256" key="2">
    <source>
        <dbReference type="ARBA" id="ARBA00023276"/>
    </source>
</evidence>
<dbReference type="PANTHER" id="PTHR47199">
    <property type="entry name" value="PHOTOSYSTEM II STABILITY/ASSEMBLY FACTOR HCF136, CHLOROPLASTIC"/>
    <property type="match status" value="1"/>
</dbReference>
<protein>
    <recommendedName>
        <fullName evidence="3">Photosynthesis system II assembly factor Ycf48/Hcf136-like domain-containing protein</fullName>
    </recommendedName>
</protein>
<reference evidence="5" key="1">
    <citation type="journal article" date="2019" name="Int. J. Syst. Evol. Microbiol.">
        <title>The Global Catalogue of Microorganisms (GCM) 10K type strain sequencing project: providing services to taxonomists for standard genome sequencing and annotation.</title>
        <authorList>
            <consortium name="The Broad Institute Genomics Platform"/>
            <consortium name="The Broad Institute Genome Sequencing Center for Infectious Disease"/>
            <person name="Wu L."/>
            <person name="Ma J."/>
        </authorList>
    </citation>
    <scope>NUCLEOTIDE SEQUENCE [LARGE SCALE GENOMIC DNA]</scope>
    <source>
        <strain evidence="5">NBRC 112502</strain>
    </source>
</reference>
<keyword evidence="1" id="KW-0602">Photosynthesis</keyword>
<dbReference type="SUPFAM" id="SSF110296">
    <property type="entry name" value="Oligoxyloglucan reducing end-specific cellobiohydrolase"/>
    <property type="match status" value="1"/>
</dbReference>
<proteinExistence type="predicted"/>
<dbReference type="PANTHER" id="PTHR47199:SF2">
    <property type="entry name" value="PHOTOSYSTEM II STABILITY_ASSEMBLY FACTOR HCF136, CHLOROPLASTIC"/>
    <property type="match status" value="1"/>
</dbReference>
<comment type="caution">
    <text evidence="4">The sequence shown here is derived from an EMBL/GenBank/DDBJ whole genome shotgun (WGS) entry which is preliminary data.</text>
</comment>
<organism evidence="4 5">
    <name type="scientific">Acidocella aquatica</name>
    <dbReference type="NCBI Taxonomy" id="1922313"/>
    <lineage>
        <taxon>Bacteria</taxon>
        <taxon>Pseudomonadati</taxon>
        <taxon>Pseudomonadota</taxon>
        <taxon>Alphaproteobacteria</taxon>
        <taxon>Acetobacterales</taxon>
        <taxon>Acidocellaceae</taxon>
        <taxon>Acidocella</taxon>
    </lineage>
</organism>
<evidence type="ECO:0000256" key="1">
    <source>
        <dbReference type="ARBA" id="ARBA00022531"/>
    </source>
</evidence>
<evidence type="ECO:0000259" key="3">
    <source>
        <dbReference type="Pfam" id="PF14870"/>
    </source>
</evidence>
<dbReference type="Proteomes" id="UP001156641">
    <property type="component" value="Unassembled WGS sequence"/>
</dbReference>
<sequence length="342" mass="35312">MVRASTDVLALDEPAIHVLKPSGVFLDALDNAGDRIVAGGEHGVIIYSNNDGVSWTQASVPVDVTVTGFAFADGQHGWAVGNSGVILATSDGGKDWTIQLNGFQADQLMMQAAQQAVADNNPSVGTPMAVDRAQHLQERGASTPFLCALALSPRDVIAFGAYRMTMRSDNGGATWQDASLDVGDSLSHNLYGAAVIGGDIYVVGETGLVFRSSDSAKSFPQVAKAANATLFGVTGTAKGNVVAYGVAGTLVRSIDRGQSWSQIAMPGTADLTDGILLSSGNLLITGADGGVYESADDGMTYQAANRHMPMAVFAVAQAADGRLVFAGSRGIMTGNIQQLGLK</sequence>
<evidence type="ECO:0000313" key="4">
    <source>
        <dbReference type="EMBL" id="GLR66959.1"/>
    </source>
</evidence>
<keyword evidence="2" id="KW-0604">Photosystem II</keyword>
<accession>A0ABQ6AA05</accession>
<dbReference type="InterPro" id="IPR028203">
    <property type="entry name" value="PSII_CF48-like_dom"/>
</dbReference>
<name>A0ABQ6AA05_9PROT</name>
<gene>
    <name evidence="4" type="ORF">GCM10010909_16390</name>
</gene>
<keyword evidence="5" id="KW-1185">Reference proteome</keyword>